<organism evidence="2 3">
    <name type="scientific">Plebeiibacterium marinum</name>
    <dbReference type="NCBI Taxonomy" id="2992111"/>
    <lineage>
        <taxon>Bacteria</taxon>
        <taxon>Pseudomonadati</taxon>
        <taxon>Bacteroidota</taxon>
        <taxon>Bacteroidia</taxon>
        <taxon>Marinilabiliales</taxon>
        <taxon>Marinilabiliaceae</taxon>
        <taxon>Plebeiibacterium</taxon>
    </lineage>
</organism>
<dbReference type="PANTHER" id="PTHR34219">
    <property type="entry name" value="IRON-REGULATED INNER MEMBRANE PROTEIN-RELATED"/>
    <property type="match status" value="1"/>
</dbReference>
<dbReference type="RefSeq" id="WP_301202061.1">
    <property type="nucleotide sequence ID" value="NZ_JAPDPI010000053.1"/>
</dbReference>
<dbReference type="PANTHER" id="PTHR34219:SF3">
    <property type="entry name" value="BLL7967 PROTEIN"/>
    <property type="match status" value="1"/>
</dbReference>
<dbReference type="AlphaFoldDB" id="A0AAE3SMJ7"/>
<keyword evidence="1" id="KW-0472">Membrane</keyword>
<dbReference type="Pfam" id="PF03929">
    <property type="entry name" value="PepSY_TM"/>
    <property type="match status" value="1"/>
</dbReference>
<keyword evidence="1" id="KW-1133">Transmembrane helix</keyword>
<protein>
    <submittedName>
        <fullName evidence="2">PepSY domain-containing protein</fullName>
    </submittedName>
</protein>
<comment type="caution">
    <text evidence="2">The sequence shown here is derived from an EMBL/GenBank/DDBJ whole genome shotgun (WGS) entry which is preliminary data.</text>
</comment>
<keyword evidence="3" id="KW-1185">Reference proteome</keyword>
<evidence type="ECO:0000313" key="3">
    <source>
        <dbReference type="Proteomes" id="UP001207408"/>
    </source>
</evidence>
<dbReference type="InterPro" id="IPR005625">
    <property type="entry name" value="PepSY-ass_TM"/>
</dbReference>
<evidence type="ECO:0000313" key="2">
    <source>
        <dbReference type="EMBL" id="MCW3807625.1"/>
    </source>
</evidence>
<keyword evidence="1" id="KW-0812">Transmembrane</keyword>
<dbReference type="Proteomes" id="UP001207408">
    <property type="component" value="Unassembled WGS sequence"/>
</dbReference>
<dbReference type="EMBL" id="JAPDPI010000053">
    <property type="protein sequence ID" value="MCW3807625.1"/>
    <property type="molecule type" value="Genomic_DNA"/>
</dbReference>
<feature type="transmembrane region" description="Helical" evidence="1">
    <location>
        <begin position="7"/>
        <end position="35"/>
    </location>
</feature>
<gene>
    <name evidence="2" type="ORF">OM074_18505</name>
</gene>
<reference evidence="2" key="1">
    <citation type="submission" date="2022-10" db="EMBL/GenBank/DDBJ databases">
        <authorList>
            <person name="Yu W.X."/>
        </authorList>
    </citation>
    <scope>NUCLEOTIDE SEQUENCE</scope>
    <source>
        <strain evidence="2">D04</strain>
    </source>
</reference>
<proteinExistence type="predicted"/>
<feature type="transmembrane region" description="Helical" evidence="1">
    <location>
        <begin position="200"/>
        <end position="223"/>
    </location>
</feature>
<accession>A0AAE3SMJ7</accession>
<feature type="transmembrane region" description="Helical" evidence="1">
    <location>
        <begin position="345"/>
        <end position="374"/>
    </location>
</feature>
<name>A0AAE3SMJ7_9BACT</name>
<evidence type="ECO:0000256" key="1">
    <source>
        <dbReference type="SAM" id="Phobius"/>
    </source>
</evidence>
<sequence length="383" mass="43907">MGKVKAFIYWLHLWMGIATGIIVFVISITGSIYVFKNEIKDALEPWRFVEARDANYAPPSQLIDTAKTYVPGAEPTGLTFDGKKGAAAVGFWIPNNSSMDFKVVFMNPYSAEFIKLQEPLAKGNFNFFEFIERGHTRLWLPEKIGKPVVGISVIIFVLMLISGLIIWWPNQWTLTILKRRLSLNLSTNFKRLKYDLHHSLGMYALVFALIIALTGLTWSFSWFDHAVFYTLSGGETKAEHHHPHSNVSNVKETISDSIPAIDKAFYKALSNQANPERIFITPTLKDDDDACEIIMYKHKGKFYHHNSYFYDRYTLEPIRVKGDRYDDAIFAEKLNMMYYDIHTGAIWGFAGKIIVFLVGLICASLPVTGLIIWLNRYNLRQKH</sequence>
<feature type="transmembrane region" description="Helical" evidence="1">
    <location>
        <begin position="148"/>
        <end position="170"/>
    </location>
</feature>